<evidence type="ECO:0000256" key="1">
    <source>
        <dbReference type="SAM" id="MobiDB-lite"/>
    </source>
</evidence>
<gene>
    <name evidence="3" type="ORF">FB459_0371</name>
</gene>
<evidence type="ECO:0000256" key="2">
    <source>
        <dbReference type="SAM" id="SignalP"/>
    </source>
</evidence>
<name>A0A542ECC3_9MICO</name>
<keyword evidence="4" id="KW-1185">Reference proteome</keyword>
<comment type="caution">
    <text evidence="3">The sequence shown here is derived from an EMBL/GenBank/DDBJ whole genome shotgun (WGS) entry which is preliminary data.</text>
</comment>
<dbReference type="Proteomes" id="UP000320806">
    <property type="component" value="Unassembled WGS sequence"/>
</dbReference>
<evidence type="ECO:0008006" key="5">
    <source>
        <dbReference type="Google" id="ProtNLM"/>
    </source>
</evidence>
<sequence>MNTPLRTAALGIALTSSLVLAACGGSSETIGSSSTTSNSIKSGTSTGSNTQASHNSDGSTPPGSQLRFGTAGTFERTTIDKGKYRSTITVQQPEQGSEDDLAKIREIEDFDYPSGATAYFVRYTVRYDAVDAVAAKNLGDENSVPERLSLDSIDQTGYDSSASAKVGAGGKSYAFDKCAMAELPETVQNGTTASSCLVFVLFPGKKLTKVRYDGQDKSPYSSEGGKPVFWS</sequence>
<keyword evidence="2" id="KW-0732">Signal</keyword>
<feature type="region of interest" description="Disordered" evidence="1">
    <location>
        <begin position="27"/>
        <end position="70"/>
    </location>
</feature>
<dbReference type="PROSITE" id="PS51257">
    <property type="entry name" value="PROKAR_LIPOPROTEIN"/>
    <property type="match status" value="1"/>
</dbReference>
<organism evidence="3 4">
    <name type="scientific">Yimella lutea</name>
    <dbReference type="NCBI Taxonomy" id="587872"/>
    <lineage>
        <taxon>Bacteria</taxon>
        <taxon>Bacillati</taxon>
        <taxon>Actinomycetota</taxon>
        <taxon>Actinomycetes</taxon>
        <taxon>Micrococcales</taxon>
        <taxon>Dermacoccaceae</taxon>
        <taxon>Yimella</taxon>
    </lineage>
</organism>
<dbReference type="RefSeq" id="WP_141927254.1">
    <property type="nucleotide sequence ID" value="NZ_BAABCI010000039.1"/>
</dbReference>
<feature type="signal peptide" evidence="2">
    <location>
        <begin position="1"/>
        <end position="21"/>
    </location>
</feature>
<accession>A0A542ECC3</accession>
<protein>
    <recommendedName>
        <fullName evidence="5">Lipoprotein</fullName>
    </recommendedName>
</protein>
<feature type="compositionally biased region" description="Low complexity" evidence="1">
    <location>
        <begin position="27"/>
        <end position="50"/>
    </location>
</feature>
<evidence type="ECO:0000313" key="3">
    <source>
        <dbReference type="EMBL" id="TQJ12989.1"/>
    </source>
</evidence>
<feature type="chain" id="PRO_5021728452" description="Lipoprotein" evidence="2">
    <location>
        <begin position="22"/>
        <end position="231"/>
    </location>
</feature>
<proteinExistence type="predicted"/>
<dbReference type="EMBL" id="VFMO01000001">
    <property type="protein sequence ID" value="TQJ12989.1"/>
    <property type="molecule type" value="Genomic_DNA"/>
</dbReference>
<dbReference type="AlphaFoldDB" id="A0A542ECC3"/>
<reference evidence="3 4" key="1">
    <citation type="submission" date="2019-06" db="EMBL/GenBank/DDBJ databases">
        <title>Sequencing the genomes of 1000 actinobacteria strains.</title>
        <authorList>
            <person name="Klenk H.-P."/>
        </authorList>
    </citation>
    <scope>NUCLEOTIDE SEQUENCE [LARGE SCALE GENOMIC DNA]</scope>
    <source>
        <strain evidence="3 4">DSM 19828</strain>
    </source>
</reference>
<feature type="compositionally biased region" description="Polar residues" evidence="1">
    <location>
        <begin position="51"/>
        <end position="63"/>
    </location>
</feature>
<evidence type="ECO:0000313" key="4">
    <source>
        <dbReference type="Proteomes" id="UP000320806"/>
    </source>
</evidence>